<keyword evidence="5 6" id="KW-0472">Membrane</keyword>
<keyword evidence="3" id="KW-0133">Cell shape</keyword>
<accession>A0A0G1P7K6</accession>
<reference evidence="7 8" key="1">
    <citation type="journal article" date="2015" name="Nature">
        <title>rRNA introns, odd ribosomes, and small enigmatic genomes across a large radiation of phyla.</title>
        <authorList>
            <person name="Brown C.T."/>
            <person name="Hug L.A."/>
            <person name="Thomas B.C."/>
            <person name="Sharon I."/>
            <person name="Castelle C.J."/>
            <person name="Singh A."/>
            <person name="Wilkins M.J."/>
            <person name="Williams K.H."/>
            <person name="Banfield J.F."/>
        </authorList>
    </citation>
    <scope>NUCLEOTIDE SEQUENCE [LARGE SCALE GENOMIC DNA]</scope>
</reference>
<evidence type="ECO:0000313" key="7">
    <source>
        <dbReference type="EMBL" id="KKT92364.1"/>
    </source>
</evidence>
<dbReference type="PROSITE" id="PS00428">
    <property type="entry name" value="FTSW_RODA_SPOVE"/>
    <property type="match status" value="1"/>
</dbReference>
<evidence type="ECO:0000313" key="8">
    <source>
        <dbReference type="Proteomes" id="UP000033966"/>
    </source>
</evidence>
<feature type="transmembrane region" description="Helical" evidence="6">
    <location>
        <begin position="327"/>
        <end position="349"/>
    </location>
</feature>
<dbReference type="AlphaFoldDB" id="A0A0G1P7K6"/>
<dbReference type="GO" id="GO:0051301">
    <property type="term" value="P:cell division"/>
    <property type="evidence" value="ECO:0007669"/>
    <property type="project" value="InterPro"/>
</dbReference>
<name>A0A0G1P7K6_9BACT</name>
<evidence type="ECO:0000256" key="5">
    <source>
        <dbReference type="ARBA" id="ARBA00023136"/>
    </source>
</evidence>
<dbReference type="Proteomes" id="UP000033966">
    <property type="component" value="Unassembled WGS sequence"/>
</dbReference>
<dbReference type="GO" id="GO:0005886">
    <property type="term" value="C:plasma membrane"/>
    <property type="evidence" value="ECO:0007669"/>
    <property type="project" value="TreeGrafter"/>
</dbReference>
<dbReference type="PANTHER" id="PTHR30474">
    <property type="entry name" value="CELL CYCLE PROTEIN"/>
    <property type="match status" value="1"/>
</dbReference>
<evidence type="ECO:0000256" key="1">
    <source>
        <dbReference type="ARBA" id="ARBA00004141"/>
    </source>
</evidence>
<proteinExistence type="predicted"/>
<feature type="transmembrane region" description="Helical" evidence="6">
    <location>
        <begin position="94"/>
        <end position="120"/>
    </location>
</feature>
<dbReference type="GO" id="GO:0032153">
    <property type="term" value="C:cell division site"/>
    <property type="evidence" value="ECO:0007669"/>
    <property type="project" value="TreeGrafter"/>
</dbReference>
<feature type="transmembrane region" description="Helical" evidence="6">
    <location>
        <begin position="265"/>
        <end position="285"/>
    </location>
</feature>
<feature type="transmembrane region" description="Helical" evidence="6">
    <location>
        <begin position="155"/>
        <end position="172"/>
    </location>
</feature>
<evidence type="ECO:0000256" key="4">
    <source>
        <dbReference type="ARBA" id="ARBA00022989"/>
    </source>
</evidence>
<feature type="transmembrane region" description="Helical" evidence="6">
    <location>
        <begin position="177"/>
        <end position="195"/>
    </location>
</feature>
<protein>
    <submittedName>
        <fullName evidence="7">Rod shape-determining protein RodA</fullName>
    </submittedName>
</protein>
<keyword evidence="4 6" id="KW-1133">Transmembrane helix</keyword>
<dbReference type="InterPro" id="IPR018365">
    <property type="entry name" value="Cell_cycle_FtsW-rel_CS"/>
</dbReference>
<evidence type="ECO:0000256" key="6">
    <source>
        <dbReference type="SAM" id="Phobius"/>
    </source>
</evidence>
<dbReference type="Pfam" id="PF01098">
    <property type="entry name" value="FTSW_RODA_SPOVE"/>
    <property type="match status" value="1"/>
</dbReference>
<feature type="transmembrane region" description="Helical" evidence="6">
    <location>
        <begin position="40"/>
        <end position="57"/>
    </location>
</feature>
<dbReference type="InterPro" id="IPR001182">
    <property type="entry name" value="FtsW/RodA"/>
</dbReference>
<dbReference type="PANTHER" id="PTHR30474:SF1">
    <property type="entry name" value="PEPTIDOGLYCAN GLYCOSYLTRANSFERASE MRDB"/>
    <property type="match status" value="1"/>
</dbReference>
<feature type="transmembrane region" description="Helical" evidence="6">
    <location>
        <begin position="297"/>
        <end position="315"/>
    </location>
</feature>
<comment type="caution">
    <text evidence="7">The sequence shown here is derived from an EMBL/GenBank/DDBJ whole genome shotgun (WGS) entry which is preliminary data.</text>
</comment>
<dbReference type="EMBL" id="LCKF01000002">
    <property type="protein sequence ID" value="KKT92364.1"/>
    <property type="molecule type" value="Genomic_DNA"/>
</dbReference>
<sequence>MSFRLRDLDWVLLSALGLLAVGSLLLLASTAPDLFWKQFMWYAIAFTIIVFGSQIDWRWLGNQQWFRGGLYWLAVFLLLISNFQSHTIRGVKSWLVVGGIQFEPVELAKLGLIFVLASFFSRKHLSAWQGKNILLSFVYTIIPAGLIVIHPDFGSTVVVMAIWAGFLLTSGINKKRLAIGVLIAIVGAVLLWSFFLEPYQKDRMTAFLFPERDPFGINYNVIQAKIAIGSAGFLGKGFGGGTQTQLHFLPEPETDFIFSAFIEEWGLLGGLIIILTFFLILYRLIHIGIRAPDNYSKFVVLGTVMILAVHFFINTGSNVGLLPVTGIPFPFFSYGGSSILTASVLISIIEHIKLESSI</sequence>
<evidence type="ECO:0000256" key="2">
    <source>
        <dbReference type="ARBA" id="ARBA00022692"/>
    </source>
</evidence>
<dbReference type="GO" id="GO:0008360">
    <property type="term" value="P:regulation of cell shape"/>
    <property type="evidence" value="ECO:0007669"/>
    <property type="project" value="UniProtKB-KW"/>
</dbReference>
<keyword evidence="2 6" id="KW-0812">Transmembrane</keyword>
<dbReference type="GO" id="GO:0015648">
    <property type="term" value="F:lipid-linked peptidoglycan transporter activity"/>
    <property type="evidence" value="ECO:0007669"/>
    <property type="project" value="TreeGrafter"/>
</dbReference>
<evidence type="ECO:0000256" key="3">
    <source>
        <dbReference type="ARBA" id="ARBA00022960"/>
    </source>
</evidence>
<gene>
    <name evidence="7" type="ORF">UW92_C0002G0008</name>
</gene>
<feature type="transmembrane region" description="Helical" evidence="6">
    <location>
        <begin position="69"/>
        <end position="88"/>
    </location>
</feature>
<feature type="transmembrane region" description="Helical" evidence="6">
    <location>
        <begin position="132"/>
        <end position="149"/>
    </location>
</feature>
<organism evidence="7 8">
    <name type="scientific">Candidatus Jorgensenbacteria bacterium GW2011_GWA2_45_13</name>
    <dbReference type="NCBI Taxonomy" id="1618662"/>
    <lineage>
        <taxon>Bacteria</taxon>
        <taxon>Candidatus Joergenseniibacteriota</taxon>
    </lineage>
</organism>
<comment type="subcellular location">
    <subcellularLocation>
        <location evidence="1">Membrane</location>
        <topology evidence="1">Multi-pass membrane protein</topology>
    </subcellularLocation>
</comment>